<dbReference type="EMBL" id="JACGWJ010000016">
    <property type="protein sequence ID" value="KAL0361337.1"/>
    <property type="molecule type" value="Genomic_DNA"/>
</dbReference>
<accession>A0AAW2Q0U6</accession>
<comment type="caution">
    <text evidence="2">The sequence shown here is derived from an EMBL/GenBank/DDBJ whole genome shotgun (WGS) entry which is preliminary data.</text>
</comment>
<reference evidence="2" key="2">
    <citation type="journal article" date="2024" name="Plant">
        <title>Genomic evolution and insights into agronomic trait innovations of Sesamum species.</title>
        <authorList>
            <person name="Miao H."/>
            <person name="Wang L."/>
            <person name="Qu L."/>
            <person name="Liu H."/>
            <person name="Sun Y."/>
            <person name="Le M."/>
            <person name="Wang Q."/>
            <person name="Wei S."/>
            <person name="Zheng Y."/>
            <person name="Lin W."/>
            <person name="Duan Y."/>
            <person name="Cao H."/>
            <person name="Xiong S."/>
            <person name="Wang X."/>
            <person name="Wei L."/>
            <person name="Li C."/>
            <person name="Ma Q."/>
            <person name="Ju M."/>
            <person name="Zhao R."/>
            <person name="Li G."/>
            <person name="Mu C."/>
            <person name="Tian Q."/>
            <person name="Mei H."/>
            <person name="Zhang T."/>
            <person name="Gao T."/>
            <person name="Zhang H."/>
        </authorList>
    </citation>
    <scope>NUCLEOTIDE SEQUENCE</scope>
    <source>
        <strain evidence="2">G02</strain>
    </source>
</reference>
<protein>
    <submittedName>
        <fullName evidence="2">Uncharacterized protein</fullName>
    </submittedName>
</protein>
<reference evidence="2" key="1">
    <citation type="submission" date="2020-06" db="EMBL/GenBank/DDBJ databases">
        <authorList>
            <person name="Li T."/>
            <person name="Hu X."/>
            <person name="Zhang T."/>
            <person name="Song X."/>
            <person name="Zhang H."/>
            <person name="Dai N."/>
            <person name="Sheng W."/>
            <person name="Hou X."/>
            <person name="Wei L."/>
        </authorList>
    </citation>
    <scope>NUCLEOTIDE SEQUENCE</scope>
    <source>
        <strain evidence="2">G02</strain>
        <tissue evidence="2">Leaf</tissue>
    </source>
</reference>
<proteinExistence type="predicted"/>
<organism evidence="2">
    <name type="scientific">Sesamum radiatum</name>
    <name type="common">Black benniseed</name>
    <dbReference type="NCBI Taxonomy" id="300843"/>
    <lineage>
        <taxon>Eukaryota</taxon>
        <taxon>Viridiplantae</taxon>
        <taxon>Streptophyta</taxon>
        <taxon>Embryophyta</taxon>
        <taxon>Tracheophyta</taxon>
        <taxon>Spermatophyta</taxon>
        <taxon>Magnoliopsida</taxon>
        <taxon>eudicotyledons</taxon>
        <taxon>Gunneridae</taxon>
        <taxon>Pentapetalae</taxon>
        <taxon>asterids</taxon>
        <taxon>lamiids</taxon>
        <taxon>Lamiales</taxon>
        <taxon>Pedaliaceae</taxon>
        <taxon>Sesamum</taxon>
    </lineage>
</organism>
<name>A0AAW2Q0U6_SESRA</name>
<feature type="region of interest" description="Disordered" evidence="1">
    <location>
        <begin position="80"/>
        <end position="101"/>
    </location>
</feature>
<evidence type="ECO:0000313" key="2">
    <source>
        <dbReference type="EMBL" id="KAL0361337.1"/>
    </source>
</evidence>
<sequence>MLSFVENLKDLKVDLEKETYIDVILQSLPPSFDSFNMNYNMNGLNEDLHELINILVQYEAMIVKSAPLALVGEASTLEEKGKGAGRWRRKKDKIESTTTSA</sequence>
<gene>
    <name evidence="2" type="ORF">Sradi_3818200</name>
</gene>
<evidence type="ECO:0000256" key="1">
    <source>
        <dbReference type="SAM" id="MobiDB-lite"/>
    </source>
</evidence>
<dbReference type="AlphaFoldDB" id="A0AAW2Q0U6"/>